<dbReference type="RefSeq" id="WP_319075627.1">
    <property type="nucleotide sequence ID" value="NZ_JAWWMZ010000010.1"/>
</dbReference>
<proteinExistence type="predicted"/>
<dbReference type="AlphaFoldDB" id="A0AAJ2VC48"/>
<organism evidence="1 2">
    <name type="scientific">Delftia acidovorans</name>
    <name type="common">Pseudomonas acidovorans</name>
    <name type="synonym">Comamonas acidovorans</name>
    <dbReference type="NCBI Taxonomy" id="80866"/>
    <lineage>
        <taxon>Bacteria</taxon>
        <taxon>Pseudomonadati</taxon>
        <taxon>Pseudomonadota</taxon>
        <taxon>Betaproteobacteria</taxon>
        <taxon>Burkholderiales</taxon>
        <taxon>Comamonadaceae</taxon>
        <taxon>Delftia</taxon>
    </lineage>
</organism>
<comment type="caution">
    <text evidence="1">The sequence shown here is derived from an EMBL/GenBank/DDBJ whole genome shotgun (WGS) entry which is preliminary data.</text>
</comment>
<protein>
    <submittedName>
        <fullName evidence="1">Uncharacterized protein</fullName>
    </submittedName>
</protein>
<gene>
    <name evidence="1" type="ORF">SGN30_22640</name>
</gene>
<reference evidence="1" key="1">
    <citation type="submission" date="2023-11" db="EMBL/GenBank/DDBJ databases">
        <title>Identification and selenium tolerance of Delftia acidovorans R3-25.</title>
        <authorList>
            <person name="Zhang S."/>
            <person name="Liu Y."/>
            <person name="Guo Y."/>
        </authorList>
    </citation>
    <scope>NUCLEOTIDE SEQUENCE</scope>
    <source>
        <strain evidence="1">R3-25</strain>
    </source>
</reference>
<dbReference type="EMBL" id="JAWWMZ010000010">
    <property type="protein sequence ID" value="MDX4956222.1"/>
    <property type="molecule type" value="Genomic_DNA"/>
</dbReference>
<dbReference type="Proteomes" id="UP001287445">
    <property type="component" value="Unassembled WGS sequence"/>
</dbReference>
<evidence type="ECO:0000313" key="1">
    <source>
        <dbReference type="EMBL" id="MDX4956222.1"/>
    </source>
</evidence>
<sequence length="635" mass="68489">MAETDLLLLFKAPVGDGESPLDLVFGDEEPSEQVVELRAAGRITRLRGVAVVRTLVPATAQGRITGLRGTVPFGIDINVARPTVGQVPSSWQEATAARAVLRSVYEQAGPVLAAVQERGEAAVPIAALLWQTWQQAQRLAHATQAAWQDGQRVAHTLRQAYEESTRTRAAARQAWQEAQRVGMVSRQQFEEALRRRHAVAQAFGTGVLRGAAVRTDMQDGKAMRIAVLGRYEAAWSPRPGITPPGPKPPIEPPCYVPVVGGPADLVFLDPWSSSTHLVFMCDKGGPGPEPGETVVVPVKEVYLTVNSAILIRLDNGHLVPATAMNMSLDVDSWTWQFSAAVPGGALADVQPNSNGDPVVVQATINGVAFRFALERIARERSFGSSQLRVSGRGLAAELDAPYAPEMAFNNSQPRTARQLVEDILTLNGVPIGWTVAAWSLTDWLVPAGVFNHSGSYISAVNAVVGAAGAYVQPHNTDRSLLMYLRYPAPAWEWDSVTPNFELPAAVTSQESFEWTEKPRYNRAFVIGQDHGVHGRYTRSGTAGDLPAPTVVDPLITHADAVRQRGRAILSDTGRIATVALRLPVLAETGIIKPGNFVRYVEGGNTHIGLSRGVSVDVSMPTIYQTLTLETHVEPV</sequence>
<accession>A0AAJ2VC48</accession>
<evidence type="ECO:0000313" key="2">
    <source>
        <dbReference type="Proteomes" id="UP001287445"/>
    </source>
</evidence>
<name>A0AAJ2VC48_DELAC</name>